<sequence length="91" mass="10846">MTRNGLKAIKLIPFIIPNFYLLRYMELAKEIPICLKRLKIFHQFDDENYIPNEALASHKLINNFSNLLKHFKLTPLIDSTDFNPNYFMVWS</sequence>
<dbReference type="PIR" id="E97841">
    <property type="entry name" value="E97841"/>
</dbReference>
<dbReference type="Proteomes" id="UP000000816">
    <property type="component" value="Chromosome"/>
</dbReference>
<keyword evidence="1" id="KW-0012">Acyltransferase</keyword>
<accession>Q92GJ0</accession>
<evidence type="ECO:0000313" key="1">
    <source>
        <dbReference type="EMBL" id="AAL03671.1"/>
    </source>
</evidence>
<keyword evidence="1" id="KW-0808">Transferase</keyword>
<reference evidence="1 2" key="1">
    <citation type="journal article" date="2001" name="Science">
        <title>Mechanisms of evolution in Rickettsia conorii and R. prowazekii.</title>
        <authorList>
            <person name="Ogata H."/>
            <person name="Audic S."/>
            <person name="Renesto-Audiffren P."/>
            <person name="Fournier P.-E."/>
            <person name="Barbe V."/>
            <person name="Samson D."/>
            <person name="Roux V."/>
            <person name="Cossart P."/>
            <person name="Weissenbach J."/>
            <person name="Claverie J.-M."/>
            <person name="Raoult D."/>
        </authorList>
    </citation>
    <scope>NUCLEOTIDE SEQUENCE [LARGE SCALE GENOMIC DNA]</scope>
    <source>
        <strain evidence="2">ATCC VR-613 / Malish 7</strain>
    </source>
</reference>
<evidence type="ECO:0000313" key="2">
    <source>
        <dbReference type="Proteomes" id="UP000000816"/>
    </source>
</evidence>
<proteinExistence type="predicted"/>
<name>Q92GJ0_RICCN</name>
<dbReference type="GO" id="GO:0016746">
    <property type="term" value="F:acyltransferase activity"/>
    <property type="evidence" value="ECO:0007669"/>
    <property type="project" value="UniProtKB-KW"/>
</dbReference>
<dbReference type="HOGENOM" id="CLU_189212_0_0_5"/>
<gene>
    <name evidence="1" type="ordered locus">RC1133</name>
</gene>
<dbReference type="PATRIC" id="fig|272944.4.peg.1304"/>
<dbReference type="KEGG" id="rco:RC1133"/>
<organism evidence="1 2">
    <name type="scientific">Rickettsia conorii (strain ATCC VR-613 / Malish 7)</name>
    <dbReference type="NCBI Taxonomy" id="272944"/>
    <lineage>
        <taxon>Bacteria</taxon>
        <taxon>Pseudomonadati</taxon>
        <taxon>Pseudomonadota</taxon>
        <taxon>Alphaproteobacteria</taxon>
        <taxon>Rickettsiales</taxon>
        <taxon>Rickettsiaceae</taxon>
        <taxon>Rickettsieae</taxon>
        <taxon>Rickettsia</taxon>
        <taxon>spotted fever group</taxon>
    </lineage>
</organism>
<dbReference type="EMBL" id="AE006914">
    <property type="protein sequence ID" value="AAL03671.1"/>
    <property type="molecule type" value="Genomic_DNA"/>
</dbReference>
<protein>
    <submittedName>
        <fullName evidence="1">Uncharacterized protein</fullName>
    </submittedName>
</protein>
<dbReference type="AlphaFoldDB" id="Q92GJ0"/>